<sequence>MADDTRDPDNDQPRAQPKGPANTMPGGMAHTAGGKTNEELTYFQVVRNLGPDYYLNFYKRPCVRDSQLNGIAAGFVGGGIAGILRRPVYICTNWGVGTWCAVSCLSYQYCQYWRSKEKDGINQMKEIMEKKRANIEAKREARRKAKDEHDRLEEERRREEQRRRSWGYWINKNVRFW</sequence>
<evidence type="ECO:0000256" key="6">
    <source>
        <dbReference type="ARBA" id="ARBA00022989"/>
    </source>
</evidence>
<evidence type="ECO:0000256" key="2">
    <source>
        <dbReference type="ARBA" id="ARBA00009575"/>
    </source>
</evidence>
<dbReference type="PIRSF" id="PIRSF007871">
    <property type="entry name" value="Cox20"/>
    <property type="match status" value="1"/>
</dbReference>
<evidence type="ECO:0000313" key="12">
    <source>
        <dbReference type="Proteomes" id="UP000799770"/>
    </source>
</evidence>
<feature type="region of interest" description="Disordered" evidence="10">
    <location>
        <begin position="138"/>
        <end position="160"/>
    </location>
</feature>
<evidence type="ECO:0000256" key="1">
    <source>
        <dbReference type="ARBA" id="ARBA00004273"/>
    </source>
</evidence>
<dbReference type="PANTHER" id="PTHR31586:SF1">
    <property type="entry name" value="CYTOCHROME C OXIDASE ASSEMBLY PROTEIN COX20, MITOCHONDRIAL"/>
    <property type="match status" value="1"/>
</dbReference>
<comment type="similarity">
    <text evidence="2 9">Belongs to the COX20 family.</text>
</comment>
<dbReference type="GO" id="GO:0005743">
    <property type="term" value="C:mitochondrial inner membrane"/>
    <property type="evidence" value="ECO:0007669"/>
    <property type="project" value="UniProtKB-SubCell"/>
</dbReference>
<comment type="subcellular location">
    <subcellularLocation>
        <location evidence="1 9">Mitochondrion inner membrane</location>
    </subcellularLocation>
</comment>
<dbReference type="GO" id="GO:0033617">
    <property type="term" value="P:mitochondrial respiratory chain complex IV assembly"/>
    <property type="evidence" value="ECO:0007669"/>
    <property type="project" value="InterPro"/>
</dbReference>
<evidence type="ECO:0000256" key="9">
    <source>
        <dbReference type="PIRNR" id="PIRNR007871"/>
    </source>
</evidence>
<dbReference type="Proteomes" id="UP000799770">
    <property type="component" value="Unassembled WGS sequence"/>
</dbReference>
<evidence type="ECO:0000256" key="10">
    <source>
        <dbReference type="SAM" id="MobiDB-lite"/>
    </source>
</evidence>
<evidence type="ECO:0000256" key="5">
    <source>
        <dbReference type="ARBA" id="ARBA00022792"/>
    </source>
</evidence>
<keyword evidence="12" id="KW-1185">Reference proteome</keyword>
<dbReference type="EMBL" id="ML977310">
    <property type="protein sequence ID" value="KAF2122519.1"/>
    <property type="molecule type" value="Genomic_DNA"/>
</dbReference>
<gene>
    <name evidence="11" type="ORF">BDV96DRAFT_481771</name>
</gene>
<protein>
    <recommendedName>
        <fullName evidence="3 9">Cytochrome c oxidase assembly protein COX20, mitochondrial</fullName>
    </recommendedName>
</protein>
<keyword evidence="7 9" id="KW-0496">Mitochondrion</keyword>
<evidence type="ECO:0000256" key="3">
    <source>
        <dbReference type="ARBA" id="ARBA00017689"/>
    </source>
</evidence>
<keyword evidence="6" id="KW-1133">Transmembrane helix</keyword>
<dbReference type="InterPro" id="IPR022533">
    <property type="entry name" value="Cox20"/>
</dbReference>
<evidence type="ECO:0000313" key="11">
    <source>
        <dbReference type="EMBL" id="KAF2122519.1"/>
    </source>
</evidence>
<dbReference type="PANTHER" id="PTHR31586">
    <property type="entry name" value="CYTOCHROME C OXIDASE PROTEIN 20"/>
    <property type="match status" value="1"/>
</dbReference>
<comment type="function">
    <text evidence="9">Involved in the assembly of the cytochrome c oxidase complex.</text>
</comment>
<reference evidence="11" key="1">
    <citation type="journal article" date="2020" name="Stud. Mycol.">
        <title>101 Dothideomycetes genomes: a test case for predicting lifestyles and emergence of pathogens.</title>
        <authorList>
            <person name="Haridas S."/>
            <person name="Albert R."/>
            <person name="Binder M."/>
            <person name="Bloem J."/>
            <person name="Labutti K."/>
            <person name="Salamov A."/>
            <person name="Andreopoulos B."/>
            <person name="Baker S."/>
            <person name="Barry K."/>
            <person name="Bills G."/>
            <person name="Bluhm B."/>
            <person name="Cannon C."/>
            <person name="Castanera R."/>
            <person name="Culley D."/>
            <person name="Daum C."/>
            <person name="Ezra D."/>
            <person name="Gonzalez J."/>
            <person name="Henrissat B."/>
            <person name="Kuo A."/>
            <person name="Liang C."/>
            <person name="Lipzen A."/>
            <person name="Lutzoni F."/>
            <person name="Magnuson J."/>
            <person name="Mondo S."/>
            <person name="Nolan M."/>
            <person name="Ohm R."/>
            <person name="Pangilinan J."/>
            <person name="Park H.-J."/>
            <person name="Ramirez L."/>
            <person name="Alfaro M."/>
            <person name="Sun H."/>
            <person name="Tritt A."/>
            <person name="Yoshinaga Y."/>
            <person name="Zwiers L.-H."/>
            <person name="Turgeon B."/>
            <person name="Goodwin S."/>
            <person name="Spatafora J."/>
            <person name="Crous P."/>
            <person name="Grigoriev I."/>
        </authorList>
    </citation>
    <scope>NUCLEOTIDE SEQUENCE</scope>
    <source>
        <strain evidence="11">CBS 627.86</strain>
    </source>
</reference>
<proteinExistence type="inferred from homology"/>
<keyword evidence="8 9" id="KW-0472">Membrane</keyword>
<feature type="region of interest" description="Disordered" evidence="10">
    <location>
        <begin position="1"/>
        <end position="31"/>
    </location>
</feature>
<accession>A0A6A5ZSP6</accession>
<evidence type="ECO:0000256" key="8">
    <source>
        <dbReference type="ARBA" id="ARBA00023136"/>
    </source>
</evidence>
<dbReference type="Pfam" id="PF12597">
    <property type="entry name" value="Cox20"/>
    <property type="match status" value="1"/>
</dbReference>
<keyword evidence="4" id="KW-0812">Transmembrane</keyword>
<organism evidence="11 12">
    <name type="scientific">Lophiotrema nucula</name>
    <dbReference type="NCBI Taxonomy" id="690887"/>
    <lineage>
        <taxon>Eukaryota</taxon>
        <taxon>Fungi</taxon>
        <taxon>Dikarya</taxon>
        <taxon>Ascomycota</taxon>
        <taxon>Pezizomycotina</taxon>
        <taxon>Dothideomycetes</taxon>
        <taxon>Pleosporomycetidae</taxon>
        <taxon>Pleosporales</taxon>
        <taxon>Lophiotremataceae</taxon>
        <taxon>Lophiotrema</taxon>
    </lineage>
</organism>
<dbReference type="OrthoDB" id="14603at2759"/>
<dbReference type="AlphaFoldDB" id="A0A6A5ZSP6"/>
<evidence type="ECO:0000256" key="7">
    <source>
        <dbReference type="ARBA" id="ARBA00023128"/>
    </source>
</evidence>
<feature type="compositionally biased region" description="Basic and acidic residues" evidence="10">
    <location>
        <begin position="1"/>
        <end position="12"/>
    </location>
</feature>
<evidence type="ECO:0000256" key="4">
    <source>
        <dbReference type="ARBA" id="ARBA00022692"/>
    </source>
</evidence>
<name>A0A6A5ZSP6_9PLEO</name>
<keyword evidence="5 9" id="KW-0999">Mitochondrion inner membrane</keyword>